<sequence>MKEVHIGGQAVLEGVMMKGPDSYALSVRKPDNEIAVTVTEYKSFGSKSVLFRIPIIRGVVNFIESLYIGMGTLMKSAEYDDTDAIEEEKWAKEKLEEAEELRKAGKTQKAEKIEKKVEKRKADLEKDKAKEGTSSELILTLIISLGFAIAVFMLLPTFVAGLLYKVTDNSILVNLCEGVLRLAIFITYVWAISKMKEIKRTYMYHGAEHKTINCLEAGDELTPENVLKHTRFHRRCGTSFLFIVMFISIILFMFIRTKLLWLRILSRLLLIPVIAGLSYEVIRYAGSHENAFARALSQPGFWVQRLTTKEPDKDMCEVAIKSVEAVIDWREYISCVNNNSFEK</sequence>
<evidence type="ECO:0000313" key="3">
    <source>
        <dbReference type="EMBL" id="SJZ35098.1"/>
    </source>
</evidence>
<gene>
    <name evidence="3" type="ORF">SAMN02745110_00023</name>
</gene>
<feature type="transmembrane region" description="Helical" evidence="2">
    <location>
        <begin position="261"/>
        <end position="282"/>
    </location>
</feature>
<organism evidence="3 4">
    <name type="scientific">Eubacterium ruminantium</name>
    <dbReference type="NCBI Taxonomy" id="42322"/>
    <lineage>
        <taxon>Bacteria</taxon>
        <taxon>Bacillati</taxon>
        <taxon>Bacillota</taxon>
        <taxon>Clostridia</taxon>
        <taxon>Eubacteriales</taxon>
        <taxon>Eubacteriaceae</taxon>
        <taxon>Eubacterium</taxon>
    </lineage>
</organism>
<keyword evidence="2" id="KW-0472">Membrane</keyword>
<dbReference type="Proteomes" id="UP000189857">
    <property type="component" value="Unassembled WGS sequence"/>
</dbReference>
<keyword evidence="2" id="KW-1133">Transmembrane helix</keyword>
<keyword evidence="2" id="KW-0812">Transmembrane</keyword>
<protein>
    <submittedName>
        <fullName evidence="3">Uncharacterized conserved protein YqhQ</fullName>
    </submittedName>
</protein>
<feature type="coiled-coil region" evidence="1">
    <location>
        <begin position="91"/>
        <end position="130"/>
    </location>
</feature>
<dbReference type="EMBL" id="FUXA01000003">
    <property type="protein sequence ID" value="SJZ35098.1"/>
    <property type="molecule type" value="Genomic_DNA"/>
</dbReference>
<keyword evidence="1" id="KW-0175">Coiled coil</keyword>
<dbReference type="PANTHER" id="PTHR42867:SF1">
    <property type="entry name" value="MEMBRANE PROTEIN-RELATED"/>
    <property type="match status" value="1"/>
</dbReference>
<dbReference type="OrthoDB" id="9784805at2"/>
<feature type="transmembrane region" description="Helical" evidence="2">
    <location>
        <begin position="236"/>
        <end position="255"/>
    </location>
</feature>
<dbReference type="Pfam" id="PF07136">
    <property type="entry name" value="DUF1385"/>
    <property type="match status" value="1"/>
</dbReference>
<dbReference type="PANTHER" id="PTHR42867">
    <property type="entry name" value="MEMBRANE PROTEIN-RELATED"/>
    <property type="match status" value="1"/>
</dbReference>
<evidence type="ECO:0000313" key="4">
    <source>
        <dbReference type="Proteomes" id="UP000189857"/>
    </source>
</evidence>
<evidence type="ECO:0000256" key="2">
    <source>
        <dbReference type="SAM" id="Phobius"/>
    </source>
</evidence>
<feature type="transmembrane region" description="Helical" evidence="2">
    <location>
        <begin position="171"/>
        <end position="191"/>
    </location>
</feature>
<dbReference type="AlphaFoldDB" id="A0A1T4JY93"/>
<dbReference type="RefSeq" id="WP_078785721.1">
    <property type="nucleotide sequence ID" value="NZ_FMTO01000002.1"/>
</dbReference>
<proteinExistence type="predicted"/>
<dbReference type="InterPro" id="IPR010787">
    <property type="entry name" value="DUF1385"/>
</dbReference>
<name>A0A1T4JY93_9FIRM</name>
<keyword evidence="4" id="KW-1185">Reference proteome</keyword>
<evidence type="ECO:0000256" key="1">
    <source>
        <dbReference type="SAM" id="Coils"/>
    </source>
</evidence>
<accession>A0A1T4JY93</accession>
<feature type="transmembrane region" description="Helical" evidence="2">
    <location>
        <begin position="137"/>
        <end position="159"/>
    </location>
</feature>
<reference evidence="3 4" key="1">
    <citation type="submission" date="2017-02" db="EMBL/GenBank/DDBJ databases">
        <authorList>
            <person name="Peterson S.W."/>
        </authorList>
    </citation>
    <scope>NUCLEOTIDE SEQUENCE [LARGE SCALE GENOMIC DNA]</scope>
    <source>
        <strain evidence="3 4">ATCC 17233</strain>
    </source>
</reference>